<evidence type="ECO:0000256" key="5">
    <source>
        <dbReference type="ARBA" id="ARBA00022884"/>
    </source>
</evidence>
<evidence type="ECO:0000256" key="3">
    <source>
        <dbReference type="ARBA" id="ARBA00022490"/>
    </source>
</evidence>
<evidence type="ECO:0000259" key="9">
    <source>
        <dbReference type="PROSITE" id="PS50961"/>
    </source>
</evidence>
<dbReference type="SMART" id="SM00715">
    <property type="entry name" value="LA"/>
    <property type="match status" value="1"/>
</dbReference>
<keyword evidence="6" id="KW-0007">Acetylation</keyword>
<organism evidence="10 11">
    <name type="scientific">Sousa chinensis</name>
    <name type="common">Indo-pacific humpbacked dolphin</name>
    <name type="synonym">Steno chinensis</name>
    <dbReference type="NCBI Taxonomy" id="103600"/>
    <lineage>
        <taxon>Eukaryota</taxon>
        <taxon>Metazoa</taxon>
        <taxon>Chordata</taxon>
        <taxon>Craniata</taxon>
        <taxon>Vertebrata</taxon>
        <taxon>Euteleostomi</taxon>
        <taxon>Mammalia</taxon>
        <taxon>Eutheria</taxon>
        <taxon>Laurasiatheria</taxon>
        <taxon>Artiodactyla</taxon>
        <taxon>Whippomorpha</taxon>
        <taxon>Cetacea</taxon>
        <taxon>Odontoceti</taxon>
        <taxon>Delphinidae</taxon>
        <taxon>Sousa</taxon>
    </lineage>
</organism>
<dbReference type="SUPFAM" id="SSF54928">
    <property type="entry name" value="RNA-binding domain, RBD"/>
    <property type="match status" value="1"/>
</dbReference>
<keyword evidence="11" id="KW-1185">Reference proteome</keyword>
<dbReference type="CDD" id="cd12706">
    <property type="entry name" value="RRM_LARP5"/>
    <property type="match status" value="1"/>
</dbReference>
<feature type="compositionally biased region" description="Polar residues" evidence="8">
    <location>
        <begin position="78"/>
        <end position="94"/>
    </location>
</feature>
<keyword evidence="2" id="KW-0488">Methylation</keyword>
<dbReference type="PANTHER" id="PTHR22792">
    <property type="entry name" value="LUPUS LA PROTEIN-RELATED"/>
    <property type="match status" value="1"/>
</dbReference>
<dbReference type="InterPro" id="IPR036390">
    <property type="entry name" value="WH_DNA-bd_sf"/>
</dbReference>
<evidence type="ECO:0000256" key="8">
    <source>
        <dbReference type="SAM" id="MobiDB-lite"/>
    </source>
</evidence>
<dbReference type="CDD" id="cd08036">
    <property type="entry name" value="LARP_5"/>
    <property type="match status" value="1"/>
</dbReference>
<dbReference type="InterPro" id="IPR035979">
    <property type="entry name" value="RBD_domain_sf"/>
</dbReference>
<dbReference type="Proteomes" id="UP000295264">
    <property type="component" value="Unassembled WGS sequence"/>
</dbReference>
<reference evidence="10 11" key="1">
    <citation type="journal article" date="2018" name="Genomics">
        <title>Molecular footprints of inshore aquatic adaptation in Indo-Pacific humpback dolphin (Sousa chinensis).</title>
        <authorList>
            <person name="Ming Y."/>
            <person name="Jian J."/>
            <person name="Yu F."/>
            <person name="Yu X."/>
            <person name="Wang J."/>
            <person name="Liu W."/>
        </authorList>
    </citation>
    <scope>NUCLEOTIDE SEQUENCE [LARGE SCALE GENOMIC DNA]</scope>
    <source>
        <strain evidence="10">MY-2018</strain>
        <tissue evidence="10">Skin</tissue>
    </source>
</reference>
<dbReference type="InterPro" id="IPR036388">
    <property type="entry name" value="WH-like_DNA-bd_sf"/>
</dbReference>
<evidence type="ECO:0000256" key="7">
    <source>
        <dbReference type="PROSITE-ProRule" id="PRU00332"/>
    </source>
</evidence>
<feature type="region of interest" description="Disordered" evidence="8">
    <location>
        <begin position="1403"/>
        <end position="1496"/>
    </location>
</feature>
<dbReference type="GO" id="GO:0003730">
    <property type="term" value="F:mRNA 3'-UTR binding"/>
    <property type="evidence" value="ECO:0007669"/>
    <property type="project" value="TreeGrafter"/>
</dbReference>
<dbReference type="Pfam" id="PF26088">
    <property type="entry name" value="RRM_LARP4"/>
    <property type="match status" value="1"/>
</dbReference>
<feature type="compositionally biased region" description="Basic and acidic residues" evidence="8">
    <location>
        <begin position="1631"/>
        <end position="1643"/>
    </location>
</feature>
<evidence type="ECO:0000313" key="11">
    <source>
        <dbReference type="Proteomes" id="UP000295264"/>
    </source>
</evidence>
<accession>A0A484H0H5</accession>
<dbReference type="PROSITE" id="PS50961">
    <property type="entry name" value="HTH_LA"/>
    <property type="match status" value="1"/>
</dbReference>
<feature type="region of interest" description="Disordered" evidence="8">
    <location>
        <begin position="227"/>
        <end position="298"/>
    </location>
</feature>
<proteinExistence type="predicted"/>
<feature type="compositionally biased region" description="Basic and acidic residues" evidence="8">
    <location>
        <begin position="14"/>
        <end position="32"/>
    </location>
</feature>
<name>A0A484H0H5_SOUCH</name>
<evidence type="ECO:0000256" key="1">
    <source>
        <dbReference type="ARBA" id="ARBA00004514"/>
    </source>
</evidence>
<dbReference type="GO" id="GO:0010494">
    <property type="term" value="C:cytoplasmic stress granule"/>
    <property type="evidence" value="ECO:0007669"/>
    <property type="project" value="TreeGrafter"/>
</dbReference>
<evidence type="ECO:0000256" key="6">
    <source>
        <dbReference type="ARBA" id="ARBA00022990"/>
    </source>
</evidence>
<dbReference type="Gene3D" id="1.10.10.10">
    <property type="entry name" value="Winged helix-like DNA-binding domain superfamily/Winged helix DNA-binding domain"/>
    <property type="match status" value="1"/>
</dbReference>
<feature type="region of interest" description="Disordered" evidence="8">
    <location>
        <begin position="1"/>
        <end position="32"/>
    </location>
</feature>
<feature type="compositionally biased region" description="Basic and acidic residues" evidence="8">
    <location>
        <begin position="620"/>
        <end position="632"/>
    </location>
</feature>
<feature type="compositionally biased region" description="Basic residues" evidence="8">
    <location>
        <begin position="1446"/>
        <end position="1456"/>
    </location>
</feature>
<feature type="compositionally biased region" description="Polar residues" evidence="8">
    <location>
        <begin position="1088"/>
        <end position="1101"/>
    </location>
</feature>
<dbReference type="GO" id="GO:0045727">
    <property type="term" value="P:positive regulation of translation"/>
    <property type="evidence" value="ECO:0007669"/>
    <property type="project" value="TreeGrafter"/>
</dbReference>
<dbReference type="Pfam" id="PF05383">
    <property type="entry name" value="La"/>
    <property type="match status" value="1"/>
</dbReference>
<evidence type="ECO:0000256" key="4">
    <source>
        <dbReference type="ARBA" id="ARBA00022553"/>
    </source>
</evidence>
<dbReference type="SUPFAM" id="SSF46785">
    <property type="entry name" value="Winged helix' DNA-binding domain"/>
    <property type="match status" value="1"/>
</dbReference>
<dbReference type="EMBL" id="QWLN02001146">
    <property type="protein sequence ID" value="TEA41545.1"/>
    <property type="molecule type" value="Genomic_DNA"/>
</dbReference>
<evidence type="ECO:0000256" key="2">
    <source>
        <dbReference type="ARBA" id="ARBA00022481"/>
    </source>
</evidence>
<dbReference type="InterPro" id="IPR006630">
    <property type="entry name" value="La_HTH"/>
</dbReference>
<dbReference type="FunFam" id="1.10.10.10:FF:000144">
    <property type="entry name" value="la-related protein 4 isoform X2"/>
    <property type="match status" value="1"/>
</dbReference>
<dbReference type="InterPro" id="IPR045180">
    <property type="entry name" value="La_dom_prot"/>
</dbReference>
<keyword evidence="5 7" id="KW-0694">RNA-binding</keyword>
<feature type="region of interest" description="Disordered" evidence="8">
    <location>
        <begin position="116"/>
        <end position="146"/>
    </location>
</feature>
<feature type="region of interest" description="Disordered" evidence="8">
    <location>
        <begin position="1346"/>
        <end position="1388"/>
    </location>
</feature>
<feature type="region of interest" description="Disordered" evidence="8">
    <location>
        <begin position="611"/>
        <end position="632"/>
    </location>
</feature>
<evidence type="ECO:0000313" key="10">
    <source>
        <dbReference type="EMBL" id="TEA41545.1"/>
    </source>
</evidence>
<keyword evidence="4" id="KW-0597">Phosphoprotein</keyword>
<comment type="caution">
    <text evidence="10">The sequence shown here is derived from an EMBL/GenBank/DDBJ whole genome shotgun (WGS) entry which is preliminary data.</text>
</comment>
<feature type="region of interest" description="Disordered" evidence="8">
    <location>
        <begin position="72"/>
        <end position="101"/>
    </location>
</feature>
<dbReference type="InterPro" id="IPR058699">
    <property type="entry name" value="RRM_LARP4/4B"/>
</dbReference>
<keyword evidence="3" id="KW-0963">Cytoplasm</keyword>
<sequence length="1684" mass="181983">MGCCFSKELSSDNDSEKTGLLEKSVEEKEPENKISKTLSSLFGTFGGEELHGVGRRAGVWAGVFVRPVHRQGTMPGQPLNSVSSPTSGFLTGSESVGEADKNPDVSAVGWGGEGACAPLSGGLPEGEGPRSRARVPSHRGLGSHPPCCHPTTWESSAVENEVAVTVQIGSAANSAGLNRGEREGGDPICGDHKRCRNSRESGFYSICVIDPDGPDVGDELCAHVHGTAAAPESRPAVTSKGVCGGAWPPDNAAQGPGESEAPRAEPSLQGRPLPGERKEAFNEKTEPSSELLSDGDPPCKVNIGDLQAKTSTRFPEDYTERSVLCNVGTLPTLNISTDIDSLLCVCTVPEGREHCSSGPGGQVADSHVNLINGTSNVERNGDSGAITATVHQSLNSEKEGENNSIKPLKDNDCSSLDVSRSDSLLSISLDRINLSSERCITSLSFGNECLPIHANIQESAPNRCDDPGTEFLLGPVMLEEQHQGDYSLEVGSSQLANKAELSLQSQNSSSYQHEDEISIFEDEGCGSRAFEWRAACEVHLSADIRASKAQISDVTCAVQAADVEGVFRNSQEVPRNGESLCGSRWLKSDFISSACISTCAEEECETEDETCVKSSGSHPHRLESAEQESLRANHRETSKIDIGSVQSDPKTAFDWETNAQKCKVVHSQDVLAFVSSSVAKNPDFETNQVEKNDETCRVNDDRYEDLSLVPALNQSSSPGARESEVVQMNSVDNGGSPQLKQVFSESAEKVFYASGGRALGVGKPELLGGEEEEMLCLKEGGSGPGIISCVGLRGTSRHARRFRQRGARPTVQGPGLHREVGLVGSSKVIFGRMELGGARAGCSCLAGVDPAEVDGYSAAPLDGLQVIPVIPGDSKEIAVPGCKDTVLPLISEKPSKGDLQSFPEELYSQFLNELSCYPMAELARQMFSEGLADGCGYQVGCPWTNTAAKDTLEEQIFSEDLHSKPQDLEISLFWMEKPPYQLPVAEDGVIWGWQERGGQLVPTAKVSELNPNAKVWGTPVLHLEASSAADGSVSAAWEATPGRGQEGLDTNGDGDKSHENAALSDLQESDQTAMSTLGLDHSEYESPPENSETGGNESQPESQEDPREVLKKTLEFCLSRENLASDMYLISQMDSDQYVPITTVANLDHIKKLSTDIDLIVEVLRSLPLVQVDEKGEKVRPNQNRCIVILREIPESTPVEEVEALFKGDNLPRFINCEFAYNDNWFITFETEADAQQAYKYLREEVKTFQGKPIKARIKAKAIAINTFLPKNGFRPLDMSLYTQQRYTASFYLPPVYSPQQQFPLYSLIAPQTWSATHSYLDPPLVTPFPNTGFINGFTSPTFKPAASPLTSLRQYPPRSRQVPNPSKSHLRHAIPSAERGPGLLESPSIFNFTADRLMNGVRSPQTRQTGQPRARLQNPPVYAKRDAGPGRVEQSSLESSPGLGRGRKNSFGYRKKREEKFTRSQTQSPTPPRPPSPSFELGLSSFPPLPGAAGHLKTEDLFENRLSGLLTGSSKERSLNADASTNTLPAVPPREPSVPCAVSTACERAPSPAHPPEDPKVVEKQKETPSVDRPPPTLSTTASKSVQVDGAVSELRKPSYAEICQRTNREPPSSPLQPQKEQKPNTVGCGKEEKKLAEREPSAPKSSPGPPKDQRRPPGRRPSPPASGRRLHREQSPPPRSPQ</sequence>
<feature type="region of interest" description="Disordered" evidence="8">
    <location>
        <begin position="1032"/>
        <end position="1108"/>
    </location>
</feature>
<feature type="compositionally biased region" description="Basic and acidic residues" evidence="8">
    <location>
        <begin position="1556"/>
        <end position="1571"/>
    </location>
</feature>
<protein>
    <recommendedName>
        <fullName evidence="9">HTH La-type RNA-binding domain-containing protein</fullName>
    </recommendedName>
</protein>
<dbReference type="PANTHER" id="PTHR22792:SF43">
    <property type="entry name" value="LA-RELATED PROTEIN 4B"/>
    <property type="match status" value="1"/>
</dbReference>
<comment type="subcellular location">
    <subcellularLocation>
        <location evidence="1">Cytoplasm</location>
        <location evidence="1">Cytosol</location>
    </subcellularLocation>
</comment>
<dbReference type="InterPro" id="IPR034900">
    <property type="entry name" value="LARP4B_RRM"/>
</dbReference>
<gene>
    <name evidence="10" type="ORF">DBR06_SOUSAS6110007</name>
</gene>
<feature type="compositionally biased region" description="Basic and acidic residues" evidence="8">
    <location>
        <begin position="274"/>
        <end position="287"/>
    </location>
</feature>
<feature type="compositionally biased region" description="Polar residues" evidence="8">
    <location>
        <begin position="1403"/>
        <end position="1412"/>
    </location>
</feature>
<feature type="region of interest" description="Disordered" evidence="8">
    <location>
        <begin position="1518"/>
        <end position="1684"/>
    </location>
</feature>
<dbReference type="GO" id="GO:0005829">
    <property type="term" value="C:cytosol"/>
    <property type="evidence" value="ECO:0007669"/>
    <property type="project" value="UniProtKB-SubCell"/>
</dbReference>
<feature type="domain" description="HTH La-type RNA-binding" evidence="9">
    <location>
        <begin position="1100"/>
        <end position="1189"/>
    </location>
</feature>